<dbReference type="Proteomes" id="UP000324222">
    <property type="component" value="Unassembled WGS sequence"/>
</dbReference>
<dbReference type="AlphaFoldDB" id="A0A5B7CU31"/>
<feature type="compositionally biased region" description="Polar residues" evidence="1">
    <location>
        <begin position="45"/>
        <end position="56"/>
    </location>
</feature>
<comment type="caution">
    <text evidence="2">The sequence shown here is derived from an EMBL/GenBank/DDBJ whole genome shotgun (WGS) entry which is preliminary data.</text>
</comment>
<feature type="region of interest" description="Disordered" evidence="1">
    <location>
        <begin position="44"/>
        <end position="77"/>
    </location>
</feature>
<proteinExistence type="predicted"/>
<organism evidence="2 3">
    <name type="scientific">Portunus trituberculatus</name>
    <name type="common">Swimming crab</name>
    <name type="synonym">Neptunus trituberculatus</name>
    <dbReference type="NCBI Taxonomy" id="210409"/>
    <lineage>
        <taxon>Eukaryota</taxon>
        <taxon>Metazoa</taxon>
        <taxon>Ecdysozoa</taxon>
        <taxon>Arthropoda</taxon>
        <taxon>Crustacea</taxon>
        <taxon>Multicrustacea</taxon>
        <taxon>Malacostraca</taxon>
        <taxon>Eumalacostraca</taxon>
        <taxon>Eucarida</taxon>
        <taxon>Decapoda</taxon>
        <taxon>Pleocyemata</taxon>
        <taxon>Brachyura</taxon>
        <taxon>Eubrachyura</taxon>
        <taxon>Portunoidea</taxon>
        <taxon>Portunidae</taxon>
        <taxon>Portuninae</taxon>
        <taxon>Portunus</taxon>
    </lineage>
</organism>
<evidence type="ECO:0000256" key="1">
    <source>
        <dbReference type="SAM" id="MobiDB-lite"/>
    </source>
</evidence>
<evidence type="ECO:0000313" key="2">
    <source>
        <dbReference type="EMBL" id="MPC12939.1"/>
    </source>
</evidence>
<feature type="compositionally biased region" description="Low complexity" evidence="1">
    <location>
        <begin position="67"/>
        <end position="77"/>
    </location>
</feature>
<protein>
    <submittedName>
        <fullName evidence="2">Uncharacterized protein</fullName>
    </submittedName>
</protein>
<gene>
    <name evidence="2" type="ORF">E2C01_005655</name>
</gene>
<sequence>MEFSQKVGENGGRSGRCVPVCSIWPSRGSGGLGLNVAVPLRAIGSCSTRPTDGSTRPPQPPPHLAHHATTPDTPRTR</sequence>
<name>A0A5B7CU31_PORTR</name>
<reference evidence="2 3" key="1">
    <citation type="submission" date="2019-05" db="EMBL/GenBank/DDBJ databases">
        <title>Another draft genome of Portunus trituberculatus and its Hox gene families provides insights of decapod evolution.</title>
        <authorList>
            <person name="Jeong J.-H."/>
            <person name="Song I."/>
            <person name="Kim S."/>
            <person name="Choi T."/>
            <person name="Kim D."/>
            <person name="Ryu S."/>
            <person name="Kim W."/>
        </authorList>
    </citation>
    <scope>NUCLEOTIDE SEQUENCE [LARGE SCALE GENOMIC DNA]</scope>
    <source>
        <tissue evidence="2">Muscle</tissue>
    </source>
</reference>
<dbReference type="EMBL" id="VSRR010000247">
    <property type="protein sequence ID" value="MPC12939.1"/>
    <property type="molecule type" value="Genomic_DNA"/>
</dbReference>
<evidence type="ECO:0000313" key="3">
    <source>
        <dbReference type="Proteomes" id="UP000324222"/>
    </source>
</evidence>
<keyword evidence="3" id="KW-1185">Reference proteome</keyword>
<accession>A0A5B7CU31</accession>